<evidence type="ECO:0000313" key="1">
    <source>
        <dbReference type="EMBL" id="CAK9311699.1"/>
    </source>
</evidence>
<organism evidence="1 2">
    <name type="scientific">Citrullus colocynthis</name>
    <name type="common">colocynth</name>
    <dbReference type="NCBI Taxonomy" id="252529"/>
    <lineage>
        <taxon>Eukaryota</taxon>
        <taxon>Viridiplantae</taxon>
        <taxon>Streptophyta</taxon>
        <taxon>Embryophyta</taxon>
        <taxon>Tracheophyta</taxon>
        <taxon>Spermatophyta</taxon>
        <taxon>Magnoliopsida</taxon>
        <taxon>eudicotyledons</taxon>
        <taxon>Gunneridae</taxon>
        <taxon>Pentapetalae</taxon>
        <taxon>rosids</taxon>
        <taxon>fabids</taxon>
        <taxon>Cucurbitales</taxon>
        <taxon>Cucurbitaceae</taxon>
        <taxon>Benincaseae</taxon>
        <taxon>Citrullus</taxon>
    </lineage>
</organism>
<reference evidence="1 2" key="1">
    <citation type="submission" date="2024-03" db="EMBL/GenBank/DDBJ databases">
        <authorList>
            <person name="Gkanogiannis A."/>
            <person name="Becerra Lopez-Lavalle L."/>
        </authorList>
    </citation>
    <scope>NUCLEOTIDE SEQUENCE [LARGE SCALE GENOMIC DNA]</scope>
</reference>
<proteinExistence type="predicted"/>
<dbReference type="Proteomes" id="UP001642487">
    <property type="component" value="Chromosome 10"/>
</dbReference>
<name>A0ABP0XU82_9ROSI</name>
<keyword evidence="2" id="KW-1185">Reference proteome</keyword>
<gene>
    <name evidence="1" type="ORF">CITCOLO1_LOCUS3364</name>
</gene>
<accession>A0ABP0XU82</accession>
<protein>
    <submittedName>
        <fullName evidence="1">Uncharacterized protein</fullName>
    </submittedName>
</protein>
<dbReference type="EMBL" id="OZ021744">
    <property type="protein sequence ID" value="CAK9311699.1"/>
    <property type="molecule type" value="Genomic_DNA"/>
</dbReference>
<sequence>MGSQVPCRGPIMGPPKIPRPFGALPYSTMWWSESENSSDDDDEERTMGHYYKIEIGDKDEEYNMSLEEYYALQEAANKTCFHKLTHCFLVFKRLIFGYSS</sequence>
<evidence type="ECO:0000313" key="2">
    <source>
        <dbReference type="Proteomes" id="UP001642487"/>
    </source>
</evidence>